<evidence type="ECO:0000313" key="3">
    <source>
        <dbReference type="EMBL" id="KAG2470543.1"/>
    </source>
</evidence>
<feature type="compositionally biased region" description="Low complexity" evidence="1">
    <location>
        <begin position="361"/>
        <end position="379"/>
    </location>
</feature>
<feature type="compositionally biased region" description="Basic and acidic residues" evidence="1">
    <location>
        <begin position="700"/>
        <end position="719"/>
    </location>
</feature>
<feature type="region of interest" description="Disordered" evidence="1">
    <location>
        <begin position="916"/>
        <end position="1012"/>
    </location>
</feature>
<comment type="caution">
    <text evidence="3">The sequence shown here is derived from an EMBL/GenBank/DDBJ whole genome shotgun (WGS) entry which is preliminary data.</text>
</comment>
<dbReference type="PANTHER" id="PTHR12854:SF11">
    <property type="entry name" value="ATAXIN-2"/>
    <property type="match status" value="1"/>
</dbReference>
<feature type="compositionally biased region" description="Low complexity" evidence="1">
    <location>
        <begin position="521"/>
        <end position="532"/>
    </location>
</feature>
<dbReference type="PANTHER" id="PTHR12854">
    <property type="entry name" value="ATAXIN 2-RELATED"/>
    <property type="match status" value="1"/>
</dbReference>
<evidence type="ECO:0000256" key="1">
    <source>
        <dbReference type="SAM" id="MobiDB-lite"/>
    </source>
</evidence>
<feature type="compositionally biased region" description="Pro residues" evidence="1">
    <location>
        <begin position="350"/>
        <end position="360"/>
    </location>
</feature>
<feature type="compositionally biased region" description="Low complexity" evidence="1">
    <location>
        <begin position="493"/>
        <end position="506"/>
    </location>
</feature>
<name>A0A8X7XLF0_POLSE</name>
<reference evidence="3 4" key="1">
    <citation type="journal article" date="2021" name="Cell">
        <title>Tracing the genetic footprints of vertebrate landing in non-teleost ray-finned fishes.</title>
        <authorList>
            <person name="Bi X."/>
            <person name="Wang K."/>
            <person name="Yang L."/>
            <person name="Pan H."/>
            <person name="Jiang H."/>
            <person name="Wei Q."/>
            <person name="Fang M."/>
            <person name="Yu H."/>
            <person name="Zhu C."/>
            <person name="Cai Y."/>
            <person name="He Y."/>
            <person name="Gan X."/>
            <person name="Zeng H."/>
            <person name="Yu D."/>
            <person name="Zhu Y."/>
            <person name="Jiang H."/>
            <person name="Qiu Q."/>
            <person name="Yang H."/>
            <person name="Zhang Y.E."/>
            <person name="Wang W."/>
            <person name="Zhu M."/>
            <person name="He S."/>
            <person name="Zhang G."/>
        </authorList>
    </citation>
    <scope>NUCLEOTIDE SEQUENCE [LARGE SCALE GENOMIC DNA]</scope>
    <source>
        <strain evidence="3">Bchr_013</strain>
    </source>
</reference>
<feature type="compositionally biased region" description="Low complexity" evidence="1">
    <location>
        <begin position="942"/>
        <end position="994"/>
    </location>
</feature>
<dbReference type="AlphaFoldDB" id="A0A8X7XLF0"/>
<dbReference type="GO" id="GO:0034063">
    <property type="term" value="P:stress granule assembly"/>
    <property type="evidence" value="ECO:0007669"/>
    <property type="project" value="TreeGrafter"/>
</dbReference>
<feature type="region of interest" description="Disordered" evidence="1">
    <location>
        <begin position="888"/>
        <end position="907"/>
    </location>
</feature>
<dbReference type="Pfam" id="PF07145">
    <property type="entry name" value="PAM2"/>
    <property type="match status" value="1"/>
</dbReference>
<dbReference type="InterPro" id="IPR009818">
    <property type="entry name" value="PAM2_motif"/>
</dbReference>
<feature type="compositionally biased region" description="Basic and acidic residues" evidence="1">
    <location>
        <begin position="618"/>
        <end position="642"/>
    </location>
</feature>
<dbReference type="GO" id="GO:0010494">
    <property type="term" value="C:cytoplasmic stress granule"/>
    <property type="evidence" value="ECO:0007669"/>
    <property type="project" value="TreeGrafter"/>
</dbReference>
<dbReference type="Proteomes" id="UP000886611">
    <property type="component" value="Unassembled WGS sequence"/>
</dbReference>
<dbReference type="GO" id="GO:0003729">
    <property type="term" value="F:mRNA binding"/>
    <property type="evidence" value="ECO:0007669"/>
    <property type="project" value="TreeGrafter"/>
</dbReference>
<feature type="region of interest" description="Disordered" evidence="1">
    <location>
        <begin position="1"/>
        <end position="22"/>
    </location>
</feature>
<organism evidence="3 4">
    <name type="scientific">Polypterus senegalus</name>
    <name type="common">Senegal bichir</name>
    <dbReference type="NCBI Taxonomy" id="55291"/>
    <lineage>
        <taxon>Eukaryota</taxon>
        <taxon>Metazoa</taxon>
        <taxon>Chordata</taxon>
        <taxon>Craniata</taxon>
        <taxon>Vertebrata</taxon>
        <taxon>Euteleostomi</taxon>
        <taxon>Actinopterygii</taxon>
        <taxon>Polypteriformes</taxon>
        <taxon>Polypteridae</taxon>
        <taxon>Polypterus</taxon>
    </lineage>
</organism>
<feature type="non-terminal residue" evidence="3">
    <location>
        <position position="1"/>
    </location>
</feature>
<protein>
    <submittedName>
        <fullName evidence="3">ATX2 protein</fullName>
    </submittedName>
</protein>
<dbReference type="InterPro" id="IPR009604">
    <property type="entry name" value="LsmAD_domain"/>
</dbReference>
<feature type="compositionally biased region" description="Low complexity" evidence="1">
    <location>
        <begin position="432"/>
        <end position="477"/>
    </location>
</feature>
<keyword evidence="4" id="KW-1185">Reference proteome</keyword>
<feature type="region of interest" description="Disordered" evidence="1">
    <location>
        <begin position="264"/>
        <end position="586"/>
    </location>
</feature>
<evidence type="ECO:0000259" key="2">
    <source>
        <dbReference type="SMART" id="SM01272"/>
    </source>
</evidence>
<proteinExistence type="predicted"/>
<dbReference type="Pfam" id="PF06741">
    <property type="entry name" value="LsmAD"/>
    <property type="match status" value="1"/>
</dbReference>
<feature type="compositionally biased region" description="Polar residues" evidence="1">
    <location>
        <begin position="303"/>
        <end position="339"/>
    </location>
</feature>
<feature type="domain" description="LsmAD" evidence="2">
    <location>
        <begin position="211"/>
        <end position="279"/>
    </location>
</feature>
<dbReference type="InterPro" id="IPR045117">
    <property type="entry name" value="ATXN2-like"/>
</dbReference>
<accession>A0A8X7XLF0</accession>
<feature type="region of interest" description="Disordered" evidence="1">
    <location>
        <begin position="599"/>
        <end position="758"/>
    </location>
</feature>
<dbReference type="SMART" id="SM01272">
    <property type="entry name" value="LsmAD"/>
    <property type="match status" value="1"/>
</dbReference>
<feature type="compositionally biased region" description="Polar residues" evidence="1">
    <location>
        <begin position="550"/>
        <end position="573"/>
    </location>
</feature>
<feature type="compositionally biased region" description="Polar residues" evidence="1">
    <location>
        <begin position="10"/>
        <end position="22"/>
    </location>
</feature>
<gene>
    <name evidence="3" type="primary">Atxn2</name>
    <name evidence="3" type="ORF">GTO96_0005663</name>
</gene>
<feature type="compositionally biased region" description="Basic and acidic residues" evidence="1">
    <location>
        <begin position="264"/>
        <end position="291"/>
    </location>
</feature>
<evidence type="ECO:0000313" key="4">
    <source>
        <dbReference type="Proteomes" id="UP000886611"/>
    </source>
</evidence>
<sequence>MRMREESLKSTDNGNWPASNPRCTTLELDTTLQKVITSAERYPEPSFVSFCAQGRQDGGGIGLGSTRFHISVPAICVKAHTPGLLNWKNPSPRGGSLAKGSGLCDLVLDAVHRKCLDSALGPKREDIVESIIFKSSDVVVVQFKDVDLNYARKDTFTDSAINARINGEHKEKDLEPWDSGETASEDLEALETDVSNGWDPNDMFKFNEENYGVKSTYDSSLSSYTVPLERDNSEEFLKREARAAQLAEEIESSAVYKARVALENDDRTEEEKYTAVARSTEREGHSLRDKYVPPGQRNRDGMSWTSVRQSSPRMTQPGSVSASPRAVTHNSEYSPSSGVEQRVVNGGVPWPSPCPSPSSRPPSRYQSGPTSLPPLAATPTRPPSRPSRPPSHPSAHGSPAPVSAMPKRMSTEGPPRMSPKTQRTPRGHRVSTGRSGVSSSVEFMSHTATAEMSAAPAARTSPSGGTWSSVVSGSSSSRLSPKGHRPKSPRQNSVGSASSGSSLPSPQAGTIPAEPVAMPVSSASPTTTSPAPNRTITPSVEAKESRLQEPRQNSPTSGKDNLKANETSPNFSKPVTKAVPCMAPDHRKQIDNLKKFSVDFRLQPSSTPDPVFDQMISKPRDPPEKLKDAQSEKSESLNKELLIEDNSASNTTGGSSGGSSSSSSSKPSSPSTPPSTLCTLEQRKGPDVASQGVQTSGPGSKHDKDDKEEKADTTPEQVRKSTLNPNAKEFNPRTFCTQPKPASTPTPPRPQAQQSPSIVVQQHPTVYSQTVCFPQMYPLPVSPGVQQTAMYHVPVAHMPVSQTKPYRAVPNMPQQRPDQHHPQGTTAMMHPVSAAGPPIVTPNPAYSAQYVTYNPQQFASQPLVQQVPHYQSQPPHVYSPVLQSGARMMAPPAHGQPGLVSSSTTQYGAADQTHAMYVSPGPIPQQYTHPSAALHHHPQHPQPSATPTGQQQQQQTPHAASHPAPSPVQHAQHQAAQAIHLGNPQQQPLYSTLTPTPPSMTPGPNPQSPQTSFTTAAPAVYIHPQQVQHGYNTSHMAHVPQAHVQSGMVPPHHATPTHPPMMLMATQPPGGPQPPIPQSALPPIPVSSTTHFSYMAHPSDLTQCVDIKSYDEDFELCSLFFEDPASILNTTVRGVRSLASPSAILMDNCRR</sequence>
<feature type="compositionally biased region" description="Low complexity" evidence="1">
    <location>
        <begin position="647"/>
        <end position="669"/>
    </location>
</feature>
<feature type="non-terminal residue" evidence="3">
    <location>
        <position position="1151"/>
    </location>
</feature>
<feature type="compositionally biased region" description="Pro residues" evidence="1">
    <location>
        <begin position="995"/>
        <end position="1007"/>
    </location>
</feature>
<dbReference type="EMBL" id="JAATIS010000094">
    <property type="protein sequence ID" value="KAG2470543.1"/>
    <property type="molecule type" value="Genomic_DNA"/>
</dbReference>
<feature type="compositionally biased region" description="Pro residues" evidence="1">
    <location>
        <begin position="380"/>
        <end position="392"/>
    </location>
</feature>